<evidence type="ECO:0000256" key="1">
    <source>
        <dbReference type="ARBA" id="ARBA00023242"/>
    </source>
</evidence>
<evidence type="ECO:0000256" key="2">
    <source>
        <dbReference type="SAM" id="MobiDB-lite"/>
    </source>
</evidence>
<feature type="compositionally biased region" description="Polar residues" evidence="2">
    <location>
        <begin position="11"/>
        <end position="20"/>
    </location>
</feature>
<proteinExistence type="predicted"/>
<name>A0AAJ0GPP6_9PEZI</name>
<dbReference type="Proteomes" id="UP001273166">
    <property type="component" value="Unassembled WGS sequence"/>
</dbReference>
<dbReference type="AlphaFoldDB" id="A0AAJ0GPP6"/>
<protein>
    <submittedName>
        <fullName evidence="3">Uncharacterized protein</fullName>
    </submittedName>
</protein>
<reference evidence="3" key="1">
    <citation type="journal article" date="2023" name="Mol. Phylogenet. Evol.">
        <title>Genome-scale phylogeny and comparative genomics of the fungal order Sordariales.</title>
        <authorList>
            <person name="Hensen N."/>
            <person name="Bonometti L."/>
            <person name="Westerberg I."/>
            <person name="Brannstrom I.O."/>
            <person name="Guillou S."/>
            <person name="Cros-Aarteil S."/>
            <person name="Calhoun S."/>
            <person name="Haridas S."/>
            <person name="Kuo A."/>
            <person name="Mondo S."/>
            <person name="Pangilinan J."/>
            <person name="Riley R."/>
            <person name="LaButti K."/>
            <person name="Andreopoulos B."/>
            <person name="Lipzen A."/>
            <person name="Chen C."/>
            <person name="Yan M."/>
            <person name="Daum C."/>
            <person name="Ng V."/>
            <person name="Clum A."/>
            <person name="Steindorff A."/>
            <person name="Ohm R.A."/>
            <person name="Martin F."/>
            <person name="Silar P."/>
            <person name="Natvig D.O."/>
            <person name="Lalanne C."/>
            <person name="Gautier V."/>
            <person name="Ament-Velasquez S.L."/>
            <person name="Kruys A."/>
            <person name="Hutchinson M.I."/>
            <person name="Powell A.J."/>
            <person name="Barry K."/>
            <person name="Miller A.N."/>
            <person name="Grigoriev I.V."/>
            <person name="Debuchy R."/>
            <person name="Gladieux P."/>
            <person name="Hiltunen Thoren M."/>
            <person name="Johannesson H."/>
        </authorList>
    </citation>
    <scope>NUCLEOTIDE SEQUENCE</scope>
    <source>
        <strain evidence="3">CBS 333.67</strain>
    </source>
</reference>
<gene>
    <name evidence="3" type="ORF">B0T15DRAFT_541379</name>
</gene>
<comment type="caution">
    <text evidence="3">The sequence shown here is derived from an EMBL/GenBank/DDBJ whole genome shotgun (WGS) entry which is preliminary data.</text>
</comment>
<evidence type="ECO:0000313" key="4">
    <source>
        <dbReference type="Proteomes" id="UP001273166"/>
    </source>
</evidence>
<dbReference type="GeneID" id="87888686"/>
<dbReference type="EMBL" id="JAUDZG010000006">
    <property type="protein sequence ID" value="KAK3303837.1"/>
    <property type="molecule type" value="Genomic_DNA"/>
</dbReference>
<keyword evidence="1" id="KW-0539">Nucleus</keyword>
<feature type="region of interest" description="Disordered" evidence="2">
    <location>
        <begin position="1"/>
        <end position="23"/>
    </location>
</feature>
<accession>A0AAJ0GPP6</accession>
<organism evidence="3 4">
    <name type="scientific">Chaetomium strumarium</name>
    <dbReference type="NCBI Taxonomy" id="1170767"/>
    <lineage>
        <taxon>Eukaryota</taxon>
        <taxon>Fungi</taxon>
        <taxon>Dikarya</taxon>
        <taxon>Ascomycota</taxon>
        <taxon>Pezizomycotina</taxon>
        <taxon>Sordariomycetes</taxon>
        <taxon>Sordariomycetidae</taxon>
        <taxon>Sordariales</taxon>
        <taxon>Chaetomiaceae</taxon>
        <taxon>Chaetomium</taxon>
    </lineage>
</organism>
<reference evidence="3" key="2">
    <citation type="submission" date="2023-06" db="EMBL/GenBank/DDBJ databases">
        <authorList>
            <consortium name="Lawrence Berkeley National Laboratory"/>
            <person name="Mondo S.J."/>
            <person name="Hensen N."/>
            <person name="Bonometti L."/>
            <person name="Westerberg I."/>
            <person name="Brannstrom I.O."/>
            <person name="Guillou S."/>
            <person name="Cros-Aarteil S."/>
            <person name="Calhoun S."/>
            <person name="Haridas S."/>
            <person name="Kuo A."/>
            <person name="Pangilinan J."/>
            <person name="Riley R."/>
            <person name="Labutti K."/>
            <person name="Andreopoulos B."/>
            <person name="Lipzen A."/>
            <person name="Chen C."/>
            <person name="Yanf M."/>
            <person name="Daum C."/>
            <person name="Ng V."/>
            <person name="Clum A."/>
            <person name="Steindorff A."/>
            <person name="Ohm R."/>
            <person name="Martin F."/>
            <person name="Silar P."/>
            <person name="Natvig D."/>
            <person name="Lalanne C."/>
            <person name="Gautier V."/>
            <person name="Ament-Velasquez S.L."/>
            <person name="Kruys A."/>
            <person name="Hutchinson M.I."/>
            <person name="Powell A.J."/>
            <person name="Barry K."/>
            <person name="Miller A.N."/>
            <person name="Grigoriev I.V."/>
            <person name="Debuchy R."/>
            <person name="Gladieux P."/>
            <person name="Thoren M.H."/>
            <person name="Johannesson H."/>
        </authorList>
    </citation>
    <scope>NUCLEOTIDE SEQUENCE</scope>
    <source>
        <strain evidence="3">CBS 333.67</strain>
    </source>
</reference>
<evidence type="ECO:0000313" key="3">
    <source>
        <dbReference type="EMBL" id="KAK3303837.1"/>
    </source>
</evidence>
<dbReference type="Pfam" id="PF11951">
    <property type="entry name" value="Fungal_trans_2"/>
    <property type="match status" value="1"/>
</dbReference>
<sequence>MGVIGLRGETSRTSTTCIPGSSSSAAAADNESAIVPALSLYESIWRCAVEMYILRANCPDTTTTTTSTSSTQQEPAEQQQYTAILLRTTAHLRSLFEQLDLSAAGAHTIVLPAFVGAAEARSEHDCDLFVAVLNSIAEEMGYGNVVQGVAALPRLWERRAGGKRWTAVLPSLGILIM</sequence>
<keyword evidence="4" id="KW-1185">Reference proteome</keyword>
<dbReference type="InterPro" id="IPR021858">
    <property type="entry name" value="Fun_TF"/>
</dbReference>
<dbReference type="RefSeq" id="XP_062719617.1">
    <property type="nucleotide sequence ID" value="XM_062869857.1"/>
</dbReference>